<name>A0A5B8VUE0_9BACT</name>
<dbReference type="AlphaFoldDB" id="A0A5B8VUE0"/>
<keyword evidence="3" id="KW-1185">Reference proteome</keyword>
<gene>
    <name evidence="2" type="ORF">FSB73_20955</name>
</gene>
<dbReference type="EMBL" id="CP042434">
    <property type="protein sequence ID" value="QEC73768.1"/>
    <property type="molecule type" value="Genomic_DNA"/>
</dbReference>
<accession>A0A5B8VUE0</accession>
<evidence type="ECO:0000313" key="3">
    <source>
        <dbReference type="Proteomes" id="UP000321291"/>
    </source>
</evidence>
<dbReference type="KEGG" id="agi:FSB73_20955"/>
<evidence type="ECO:0000313" key="2">
    <source>
        <dbReference type="EMBL" id="QEC73768.1"/>
    </source>
</evidence>
<dbReference type="InterPro" id="IPR005094">
    <property type="entry name" value="Endonuclease_MobA/VirD2"/>
</dbReference>
<sequence>MVIKVNRTKYMRQVLNYNEKKVASSDAKILFAAGFPRDPATMSLKNKMDVFTTLTRQNQRTKANTLHISLNFSPKDNLDKVTLINIARDYLKAIGLEKQPYLIYQHLDAGHPHLHIASVIIDHAGKRIETFDIDIRKPMALRDALENKYKLTKMKSHRINQKDLGGGITSYDTNYSLNRDAGQPLQLERIAYGSVETRTAICSIVPKVVKNYKFGSLGAFNAILNQFGVMADRGRPGSHLYQVGGLLYRLLDEKNQPIGTPVKASKINSRPTLKNLENRIVLNEYQNGSNKQRIRYLLDKALLGQNPGVRQNPDRQQEDLDPEAYLRKNGIRIIFRENQSGKIVGVTYIDNAAYAAFKDEELGKEYSAEAVLKALHQKVLLKQQIPIQPASENTNRTAAHLNIQPPWIDPGSQSVSPIGKADEYKNQPVHETPITLIQSAYPASTLPVIQISTDTTYNELTESNSQDLTQRQG</sequence>
<dbReference type="Pfam" id="PF03432">
    <property type="entry name" value="Relaxase"/>
    <property type="match status" value="1"/>
</dbReference>
<dbReference type="Proteomes" id="UP000321291">
    <property type="component" value="Chromosome"/>
</dbReference>
<protein>
    <recommendedName>
        <fullName evidence="1">MobA/VirD2-like nuclease domain-containing protein</fullName>
    </recommendedName>
</protein>
<reference evidence="2 3" key="1">
    <citation type="journal article" date="2017" name="Int. J. Syst. Evol. Microbiol.">
        <title>Arachidicoccus ginsenosidivorans sp. nov., with ginsenoside-converting activity isolated from ginseng cultivating soil.</title>
        <authorList>
            <person name="Siddiqi M.Z."/>
            <person name="Aslam Z."/>
            <person name="Im W.T."/>
        </authorList>
    </citation>
    <scope>NUCLEOTIDE SEQUENCE [LARGE SCALE GENOMIC DNA]</scope>
    <source>
        <strain evidence="2 3">Gsoil 809</strain>
    </source>
</reference>
<organism evidence="2 3">
    <name type="scientific">Arachidicoccus ginsenosidivorans</name>
    <dbReference type="NCBI Taxonomy" id="496057"/>
    <lineage>
        <taxon>Bacteria</taxon>
        <taxon>Pseudomonadati</taxon>
        <taxon>Bacteroidota</taxon>
        <taxon>Chitinophagia</taxon>
        <taxon>Chitinophagales</taxon>
        <taxon>Chitinophagaceae</taxon>
        <taxon>Arachidicoccus</taxon>
    </lineage>
</organism>
<feature type="domain" description="MobA/VirD2-like nuclease" evidence="1">
    <location>
        <begin position="17"/>
        <end position="151"/>
    </location>
</feature>
<evidence type="ECO:0000259" key="1">
    <source>
        <dbReference type="Pfam" id="PF03432"/>
    </source>
</evidence>
<proteinExistence type="predicted"/>